<evidence type="ECO:0000313" key="3">
    <source>
        <dbReference type="Proteomes" id="UP001148018"/>
    </source>
</evidence>
<proteinExistence type="predicted"/>
<evidence type="ECO:0000313" key="2">
    <source>
        <dbReference type="EMBL" id="KAJ3608917.1"/>
    </source>
</evidence>
<gene>
    <name evidence="2" type="ORF">NHX12_023445</name>
</gene>
<comment type="caution">
    <text evidence="2">The sequence shown here is derived from an EMBL/GenBank/DDBJ whole genome shotgun (WGS) entry which is preliminary data.</text>
</comment>
<protein>
    <submittedName>
        <fullName evidence="2">Uncharacterized protein</fullName>
    </submittedName>
</protein>
<name>A0A9Q0EJG3_9TELE</name>
<dbReference type="EMBL" id="JANIIK010000039">
    <property type="protein sequence ID" value="KAJ3608917.1"/>
    <property type="molecule type" value="Genomic_DNA"/>
</dbReference>
<feature type="region of interest" description="Disordered" evidence="1">
    <location>
        <begin position="70"/>
        <end position="98"/>
    </location>
</feature>
<accession>A0A9Q0EJG3</accession>
<dbReference type="AlphaFoldDB" id="A0A9Q0EJG3"/>
<dbReference type="OrthoDB" id="370884at2759"/>
<reference evidence="2" key="1">
    <citation type="submission" date="2022-07" db="EMBL/GenBank/DDBJ databases">
        <title>Chromosome-level genome of Muraenolepis orangiensis.</title>
        <authorList>
            <person name="Kim J."/>
        </authorList>
    </citation>
    <scope>NUCLEOTIDE SEQUENCE</scope>
    <source>
        <strain evidence="2">KU_S4_2022</strain>
        <tissue evidence="2">Muscle</tissue>
    </source>
</reference>
<evidence type="ECO:0000256" key="1">
    <source>
        <dbReference type="SAM" id="MobiDB-lite"/>
    </source>
</evidence>
<feature type="compositionally biased region" description="Polar residues" evidence="1">
    <location>
        <begin position="81"/>
        <end position="98"/>
    </location>
</feature>
<organism evidence="2 3">
    <name type="scientific">Muraenolepis orangiensis</name>
    <name type="common">Patagonian moray cod</name>
    <dbReference type="NCBI Taxonomy" id="630683"/>
    <lineage>
        <taxon>Eukaryota</taxon>
        <taxon>Metazoa</taxon>
        <taxon>Chordata</taxon>
        <taxon>Craniata</taxon>
        <taxon>Vertebrata</taxon>
        <taxon>Euteleostomi</taxon>
        <taxon>Actinopterygii</taxon>
        <taxon>Neopterygii</taxon>
        <taxon>Teleostei</taxon>
        <taxon>Neoteleostei</taxon>
        <taxon>Acanthomorphata</taxon>
        <taxon>Zeiogadaria</taxon>
        <taxon>Gadariae</taxon>
        <taxon>Gadiformes</taxon>
        <taxon>Muraenolepidoidei</taxon>
        <taxon>Muraenolepididae</taxon>
        <taxon>Muraenolepis</taxon>
    </lineage>
</organism>
<dbReference type="Proteomes" id="UP001148018">
    <property type="component" value="Unassembled WGS sequence"/>
</dbReference>
<sequence length="115" mass="12511">MCNTYLLPLDGNTDFLPPAAMLLMDRLKQYPGVGATCGRIHPTGSGFLVEEDTVFSSLFSGTFPTVSPLAEPKDTMLTGPGPQNTIVEDSHSPQSSVKSYTHVEARRLLGYMFSR</sequence>
<keyword evidence="3" id="KW-1185">Reference proteome</keyword>